<organism evidence="2">
    <name type="scientific">Anthurium amnicola</name>
    <dbReference type="NCBI Taxonomy" id="1678845"/>
    <lineage>
        <taxon>Eukaryota</taxon>
        <taxon>Viridiplantae</taxon>
        <taxon>Streptophyta</taxon>
        <taxon>Embryophyta</taxon>
        <taxon>Tracheophyta</taxon>
        <taxon>Spermatophyta</taxon>
        <taxon>Magnoliopsida</taxon>
        <taxon>Liliopsida</taxon>
        <taxon>Araceae</taxon>
        <taxon>Pothoideae</taxon>
        <taxon>Potheae</taxon>
        <taxon>Anthurium</taxon>
    </lineage>
</organism>
<feature type="non-terminal residue" evidence="2">
    <location>
        <position position="1"/>
    </location>
</feature>
<feature type="compositionally biased region" description="Basic and acidic residues" evidence="1">
    <location>
        <begin position="40"/>
        <end position="53"/>
    </location>
</feature>
<feature type="compositionally biased region" description="Polar residues" evidence="1">
    <location>
        <begin position="90"/>
        <end position="99"/>
    </location>
</feature>
<evidence type="ECO:0000313" key="2">
    <source>
        <dbReference type="EMBL" id="JAT62236.1"/>
    </source>
</evidence>
<feature type="compositionally biased region" description="Low complexity" evidence="1">
    <location>
        <begin position="17"/>
        <end position="33"/>
    </location>
</feature>
<dbReference type="AlphaFoldDB" id="A0A1D1Z5T0"/>
<sequence>LPSDALITPHPAEQQRPASPNNPHSPSPLLFLPQFLIEAVTDRPDGGGERPVEQHCGSEQPEPGRPPAILLFPRSQIARLPRPRRGGESASHSPTSLPL</sequence>
<evidence type="ECO:0000256" key="1">
    <source>
        <dbReference type="SAM" id="MobiDB-lite"/>
    </source>
</evidence>
<gene>
    <name evidence="2" type="primary">NTN3</name>
    <name evidence="2" type="ORF">g.92524</name>
</gene>
<proteinExistence type="predicted"/>
<feature type="region of interest" description="Disordered" evidence="1">
    <location>
        <begin position="1"/>
        <end position="99"/>
    </location>
</feature>
<protein>
    <submittedName>
        <fullName evidence="2">Netrin-3</fullName>
    </submittedName>
</protein>
<reference evidence="2" key="1">
    <citation type="submission" date="2015-07" db="EMBL/GenBank/DDBJ databases">
        <title>Transcriptome Assembly of Anthurium amnicola.</title>
        <authorList>
            <person name="Suzuki J."/>
        </authorList>
    </citation>
    <scope>NUCLEOTIDE SEQUENCE</scope>
</reference>
<feature type="non-terminal residue" evidence="2">
    <location>
        <position position="99"/>
    </location>
</feature>
<dbReference type="EMBL" id="GDJX01005700">
    <property type="protein sequence ID" value="JAT62236.1"/>
    <property type="molecule type" value="Transcribed_RNA"/>
</dbReference>
<accession>A0A1D1Z5T0</accession>
<name>A0A1D1Z5T0_9ARAE</name>